<dbReference type="GO" id="GO:0004177">
    <property type="term" value="F:aminopeptidase activity"/>
    <property type="evidence" value="ECO:0007669"/>
    <property type="project" value="UniProtKB-KW"/>
</dbReference>
<dbReference type="InterPro" id="IPR046450">
    <property type="entry name" value="PA_dom_sf"/>
</dbReference>
<evidence type="ECO:0000259" key="9">
    <source>
        <dbReference type="Pfam" id="PF04389"/>
    </source>
</evidence>
<dbReference type="STRING" id="914237.A0A1E1JUV0"/>
<dbReference type="AlphaFoldDB" id="A0A1E1JUV0"/>
<feature type="chain" id="PRO_5009362627" description="Peptide hydrolase" evidence="7">
    <location>
        <begin position="22"/>
        <end position="500"/>
    </location>
</feature>
<evidence type="ECO:0000259" key="8">
    <source>
        <dbReference type="Pfam" id="PF02225"/>
    </source>
</evidence>
<dbReference type="Gene3D" id="3.40.630.10">
    <property type="entry name" value="Zn peptidases"/>
    <property type="match status" value="1"/>
</dbReference>
<keyword evidence="11" id="KW-1185">Reference proteome</keyword>
<keyword evidence="3 7" id="KW-0645">Protease</keyword>
<dbReference type="PROSITE" id="PS51257">
    <property type="entry name" value="PROKAR_LIPOPROTEIN"/>
    <property type="match status" value="1"/>
</dbReference>
<dbReference type="GO" id="GO:0046872">
    <property type="term" value="F:metal ion binding"/>
    <property type="evidence" value="ECO:0007669"/>
    <property type="project" value="UniProtKB-KW"/>
</dbReference>
<dbReference type="PANTHER" id="PTHR12147">
    <property type="entry name" value="METALLOPEPTIDASE M28 FAMILY MEMBER"/>
    <property type="match status" value="1"/>
</dbReference>
<dbReference type="InParanoid" id="A0A1E1JUV0"/>
<dbReference type="Pfam" id="PF02225">
    <property type="entry name" value="PA"/>
    <property type="match status" value="1"/>
</dbReference>
<organism evidence="10 11">
    <name type="scientific">Rhynchosporium graminicola</name>
    <dbReference type="NCBI Taxonomy" id="2792576"/>
    <lineage>
        <taxon>Eukaryota</taxon>
        <taxon>Fungi</taxon>
        <taxon>Dikarya</taxon>
        <taxon>Ascomycota</taxon>
        <taxon>Pezizomycotina</taxon>
        <taxon>Leotiomycetes</taxon>
        <taxon>Helotiales</taxon>
        <taxon>Ploettnerulaceae</taxon>
        <taxon>Rhynchosporium</taxon>
    </lineage>
</organism>
<feature type="domain" description="Peptidase M28" evidence="9">
    <location>
        <begin position="253"/>
        <end position="449"/>
    </location>
</feature>
<proteinExistence type="inferred from homology"/>
<keyword evidence="10" id="KW-0031">Aminopeptidase</keyword>
<keyword evidence="6 7" id="KW-0862">Zinc</keyword>
<dbReference type="Gene3D" id="3.50.30.30">
    <property type="match status" value="1"/>
</dbReference>
<keyword evidence="7" id="KW-0732">Signal</keyword>
<evidence type="ECO:0000256" key="4">
    <source>
        <dbReference type="ARBA" id="ARBA00022723"/>
    </source>
</evidence>
<feature type="domain" description="PA" evidence="8">
    <location>
        <begin position="132"/>
        <end position="224"/>
    </location>
</feature>
<keyword evidence="4 7" id="KW-0479">Metal-binding</keyword>
<dbReference type="Pfam" id="PF04389">
    <property type="entry name" value="Peptidase_M28"/>
    <property type="match status" value="1"/>
</dbReference>
<reference evidence="11" key="1">
    <citation type="submission" date="2016-03" db="EMBL/GenBank/DDBJ databases">
        <authorList>
            <person name="Ploux O."/>
        </authorList>
    </citation>
    <scope>NUCLEOTIDE SEQUENCE [LARGE SCALE GENOMIC DNA]</scope>
    <source>
        <strain evidence="11">UK7</strain>
    </source>
</reference>
<evidence type="ECO:0000313" key="11">
    <source>
        <dbReference type="Proteomes" id="UP000178129"/>
    </source>
</evidence>
<evidence type="ECO:0000256" key="3">
    <source>
        <dbReference type="ARBA" id="ARBA00022670"/>
    </source>
</evidence>
<dbReference type="Proteomes" id="UP000178129">
    <property type="component" value="Unassembled WGS sequence"/>
</dbReference>
<evidence type="ECO:0000256" key="6">
    <source>
        <dbReference type="ARBA" id="ARBA00022833"/>
    </source>
</evidence>
<evidence type="ECO:0000256" key="7">
    <source>
        <dbReference type="RuleBase" id="RU361240"/>
    </source>
</evidence>
<dbReference type="PANTHER" id="PTHR12147:SF26">
    <property type="entry name" value="PEPTIDASE M28 DOMAIN-CONTAINING PROTEIN"/>
    <property type="match status" value="1"/>
</dbReference>
<comment type="caution">
    <text evidence="10">The sequence shown here is derived from an EMBL/GenBank/DDBJ whole genome shotgun (WGS) entry which is preliminary data.</text>
</comment>
<protein>
    <recommendedName>
        <fullName evidence="7">Peptide hydrolase</fullName>
        <ecNumber evidence="7">3.4.-.-</ecNumber>
    </recommendedName>
</protein>
<evidence type="ECO:0000313" key="10">
    <source>
        <dbReference type="EMBL" id="CZS89559.1"/>
    </source>
</evidence>
<accession>A0A1E1JUV0</accession>
<comment type="cofactor">
    <cofactor evidence="1">
        <name>Zn(2+)</name>
        <dbReference type="ChEBI" id="CHEBI:29105"/>
    </cofactor>
</comment>
<dbReference type="InterPro" id="IPR007484">
    <property type="entry name" value="Peptidase_M28"/>
</dbReference>
<dbReference type="InterPro" id="IPR003137">
    <property type="entry name" value="PA_domain"/>
</dbReference>
<dbReference type="GO" id="GO:0006508">
    <property type="term" value="P:proteolysis"/>
    <property type="evidence" value="ECO:0007669"/>
    <property type="project" value="UniProtKB-KW"/>
</dbReference>
<name>A0A1E1JUV0_9HELO</name>
<evidence type="ECO:0000256" key="1">
    <source>
        <dbReference type="ARBA" id="ARBA00001947"/>
    </source>
</evidence>
<dbReference type="SUPFAM" id="SSF53187">
    <property type="entry name" value="Zn-dependent exopeptidases"/>
    <property type="match status" value="1"/>
</dbReference>
<dbReference type="EC" id="3.4.-.-" evidence="7"/>
<dbReference type="InterPro" id="IPR045175">
    <property type="entry name" value="M28_fam"/>
</dbReference>
<feature type="signal peptide" evidence="7">
    <location>
        <begin position="1"/>
        <end position="21"/>
    </location>
</feature>
<gene>
    <name evidence="10" type="ORF">RCO7_02527</name>
</gene>
<keyword evidence="5 7" id="KW-0378">Hydrolase</keyword>
<sequence>MRFLSSFFVGAIAAAAGCIEASTLQERTGPKPVTSTLLQNAITEKALMKNLAKLQKIASRNNNNRAFGYSGFAESVEFITDRLSKLLKTSSFYIQDFPALWTNVTSISLKIDGVDTYVFGLQYSPSTSSEGVTLPLVLGPNGTAACTADGYAGLNVTGKAVLVERGTCVGGGTLAGRVRAAVAAGAEIVIIYNNVDAHVTGGTLSAPDPVRYRPGGFIDRVDGLPVVARLLAGESVQVAFQQTQLIETKITQNIIAETRAGDGDNVVMLGAHLDSVVAGPGINDDGSGTSLILELFTALNKYSHNLKVRVAFWGAEENGLLGSRFYTSHLSTANASSLLTYLNFDMVSKGYFGVFDGDGSSFNLRGPPGSSTIEKLFVDDITSKGLTVTPAVWSGGSDYQSFFELGYPVGGLHTGTGAAQDPCYHQACDTYDNPNSTVLTVNAKTAAHVLSILATEGNKLLPKRVVKRTPSLGEMEYPRSIAWGVEEGQHGHSITCGQVE</sequence>
<evidence type="ECO:0000256" key="2">
    <source>
        <dbReference type="ARBA" id="ARBA00005634"/>
    </source>
</evidence>
<dbReference type="EMBL" id="FJUW01000003">
    <property type="protein sequence ID" value="CZS89559.1"/>
    <property type="molecule type" value="Genomic_DNA"/>
</dbReference>
<dbReference type="SUPFAM" id="SSF52025">
    <property type="entry name" value="PA domain"/>
    <property type="match status" value="1"/>
</dbReference>
<evidence type="ECO:0000256" key="5">
    <source>
        <dbReference type="ARBA" id="ARBA00022801"/>
    </source>
</evidence>
<comment type="similarity">
    <text evidence="2">Belongs to the peptidase M28 family. M28B subfamily.</text>
</comment>
<dbReference type="GO" id="GO:0008235">
    <property type="term" value="F:metalloexopeptidase activity"/>
    <property type="evidence" value="ECO:0007669"/>
    <property type="project" value="InterPro"/>
</dbReference>